<evidence type="ECO:0000259" key="6">
    <source>
        <dbReference type="PROSITE" id="PS51186"/>
    </source>
</evidence>
<dbReference type="EMBL" id="FN563149">
    <property type="protein sequence ID" value="CBH50522.1"/>
    <property type="molecule type" value="Genomic_DNA"/>
</dbReference>
<dbReference type="Pfam" id="PF17668">
    <property type="entry name" value="Acetyltransf_17"/>
    <property type="match status" value="1"/>
</dbReference>
<evidence type="ECO:0000256" key="4">
    <source>
        <dbReference type="ARBA" id="ARBA00023315"/>
    </source>
</evidence>
<dbReference type="Proteomes" id="UP001154400">
    <property type="component" value="Chromosome"/>
</dbReference>
<keyword evidence="4 5" id="KW-0012">Acyltransferase</keyword>
<name>A0A3S5YDF4_RHOH1</name>
<feature type="active site" description="Proton donor" evidence="5">
    <location>
        <position position="126"/>
    </location>
</feature>
<dbReference type="Gene3D" id="3.30.1050.10">
    <property type="entry name" value="SCP2 sterol-binding domain"/>
    <property type="match status" value="1"/>
</dbReference>
<sequence>MTSAEGIQVRAATESDWPAIELLDAVGFGYHPAEPDRTLGRALNRIDDIVVATDDGNPVGVALHLPLELTVPGGHRAATRGVSWVSVAPTHRRRGVLRAMFTHLHREIAATGVPLSALTASEGGIYGRFGYGPATVVSDVTLDRRFARFRDDAPDPGGVQVVDATTAARHLPEIYDRWRRITPGAQARPEPHWEFTFTDPESGRGGGTGLFFLLHPDGYAMFRRRGDGDARTAVVEELIAVTDDAHAALWRALCGLDLMVRVEASTHPDDSLRHMLTDPRLVRTTRVVDDLWLRIMDVPAALEARTYALDLDTVVEVRDPYLDAGGTYALTVRDGHAQCRRTDASPTISLDLEVLGSLYLGGHHARPFAAAGRVRAMSDRELTQFDLAFRAERPAVLGWGF</sequence>
<organism evidence="7">
    <name type="scientific">Rhodococcus hoagii (strain 103S)</name>
    <name type="common">Rhodococcus equi</name>
    <dbReference type="NCBI Taxonomy" id="685727"/>
    <lineage>
        <taxon>Bacteria</taxon>
        <taxon>Bacillati</taxon>
        <taxon>Actinomycetota</taxon>
        <taxon>Actinomycetes</taxon>
        <taxon>Mycobacteriales</taxon>
        <taxon>Nocardiaceae</taxon>
        <taxon>Prescottella</taxon>
    </lineage>
</organism>
<feature type="binding site" evidence="5">
    <location>
        <begin position="93"/>
        <end position="98"/>
    </location>
    <ligand>
        <name>acetyl-CoA</name>
        <dbReference type="ChEBI" id="CHEBI:57288"/>
    </ligand>
</feature>
<dbReference type="KEGG" id="req:REQ_45660"/>
<comment type="similarity">
    <text evidence="1 5">Belongs to the acetyltransferase Eis family.</text>
</comment>
<evidence type="ECO:0000313" key="7">
    <source>
        <dbReference type="EMBL" id="CBH50522.1"/>
    </source>
</evidence>
<dbReference type="GO" id="GO:0034069">
    <property type="term" value="F:aminoglycoside N-acetyltransferase activity"/>
    <property type="evidence" value="ECO:0007669"/>
    <property type="project" value="TreeGrafter"/>
</dbReference>
<dbReference type="InterPro" id="IPR016181">
    <property type="entry name" value="Acyl_CoA_acyltransferase"/>
</dbReference>
<dbReference type="InterPro" id="IPR036527">
    <property type="entry name" value="SCP2_sterol-bd_dom_sf"/>
</dbReference>
<dbReference type="InterPro" id="IPR000182">
    <property type="entry name" value="GNAT_dom"/>
</dbReference>
<feature type="binding site" evidence="5">
    <location>
        <begin position="121"/>
        <end position="122"/>
    </location>
    <ligand>
        <name>acetyl-CoA</name>
        <dbReference type="ChEBI" id="CHEBI:57288"/>
    </ligand>
</feature>
<dbReference type="PANTHER" id="PTHR37817">
    <property type="entry name" value="N-ACETYLTRANSFERASE EIS"/>
    <property type="match status" value="1"/>
</dbReference>
<dbReference type="NCBIfam" id="NF002368">
    <property type="entry name" value="PRK01346.1-5"/>
    <property type="match status" value="1"/>
</dbReference>
<proteinExistence type="inferred from homology"/>
<dbReference type="Pfam" id="PF13527">
    <property type="entry name" value="Acetyltransf_9"/>
    <property type="match status" value="1"/>
</dbReference>
<dbReference type="GO" id="GO:0030649">
    <property type="term" value="P:aminoglycoside antibiotic catabolic process"/>
    <property type="evidence" value="ECO:0007669"/>
    <property type="project" value="TreeGrafter"/>
</dbReference>
<evidence type="ECO:0000256" key="1">
    <source>
        <dbReference type="ARBA" id="ARBA00009213"/>
    </source>
</evidence>
<evidence type="ECO:0000256" key="5">
    <source>
        <dbReference type="HAMAP-Rule" id="MF_01812"/>
    </source>
</evidence>
<dbReference type="AlphaFoldDB" id="A0A3S5YDF4"/>
<dbReference type="SUPFAM" id="SSF55718">
    <property type="entry name" value="SCP-like"/>
    <property type="match status" value="1"/>
</dbReference>
<dbReference type="InterPro" id="IPR025559">
    <property type="entry name" value="Eis_dom"/>
</dbReference>
<reference evidence="7" key="1">
    <citation type="journal article" date="2010" name="PLoS Genet.">
        <title>The genome of a pathogenic rhodococcus: cooptive virulence underpinned by key gene acquisitions.</title>
        <authorList>
            <person name="Letek M."/>
            <person name="Gonzalez P."/>
            <person name="Macarthur I."/>
            <person name="Rodriguez H."/>
            <person name="Freeman T.C."/>
            <person name="Valero-Rello A."/>
            <person name="Blanco M."/>
            <person name="Buckley T."/>
            <person name="Cherevach I."/>
            <person name="Fahey R."/>
            <person name="Hapeshi A."/>
            <person name="Holdstock J."/>
            <person name="Leadon D."/>
            <person name="Navas J."/>
            <person name="Ocampo A."/>
            <person name="Quail M.A."/>
            <person name="Sanders M."/>
            <person name="Scortti M.M."/>
            <person name="Prescott J.F."/>
            <person name="Fogarty U."/>
            <person name="Meijer W.G."/>
            <person name="Parkhill J."/>
            <person name="Bentley S.D."/>
            <person name="Vazquez-Boland J.A."/>
        </authorList>
    </citation>
    <scope>NUCLEOTIDE SEQUENCE [LARGE SCALE GENOMIC DNA]</scope>
    <source>
        <strain evidence="7 8">103S</strain>
    </source>
</reference>
<feature type="domain" description="N-acetyltransferase" evidence="6">
    <location>
        <begin position="7"/>
        <end position="154"/>
    </location>
</feature>
<dbReference type="SUPFAM" id="SSF55729">
    <property type="entry name" value="Acyl-CoA N-acyltransferases (Nat)"/>
    <property type="match status" value="1"/>
</dbReference>
<dbReference type="Pfam" id="PF13530">
    <property type="entry name" value="SCP2_2"/>
    <property type="match status" value="1"/>
</dbReference>
<dbReference type="Gene3D" id="3.40.630.30">
    <property type="match status" value="2"/>
</dbReference>
<feature type="binding site" evidence="5">
    <location>
        <begin position="85"/>
        <end position="87"/>
    </location>
    <ligand>
        <name>acetyl-CoA</name>
        <dbReference type="ChEBI" id="CHEBI:57288"/>
    </ligand>
</feature>
<dbReference type="RefSeq" id="WP_013417574.1">
    <property type="nucleotide sequence ID" value="NC_014659.1"/>
</dbReference>
<dbReference type="InterPro" id="IPR022902">
    <property type="entry name" value="NAcTrfase_Eis"/>
</dbReference>
<dbReference type="PANTHER" id="PTHR37817:SF1">
    <property type="entry name" value="N-ACETYLTRANSFERASE EIS"/>
    <property type="match status" value="1"/>
</dbReference>
<dbReference type="NCBIfam" id="NF002367">
    <property type="entry name" value="PRK01346.1-4"/>
    <property type="match status" value="1"/>
</dbReference>
<dbReference type="PROSITE" id="PS51186">
    <property type="entry name" value="GNAT"/>
    <property type="match status" value="1"/>
</dbReference>
<keyword evidence="2" id="KW-1036">Host cytoplasmic vesicle</keyword>
<dbReference type="HAMAP" id="MF_01812">
    <property type="entry name" value="Eis"/>
    <property type="match status" value="1"/>
</dbReference>
<evidence type="ECO:0000256" key="3">
    <source>
        <dbReference type="ARBA" id="ARBA00022679"/>
    </source>
</evidence>
<gene>
    <name evidence="7" type="ordered locus">REQ_45660</name>
</gene>
<protein>
    <submittedName>
        <fullName evidence="7">Acetyltransferase</fullName>
    </submittedName>
</protein>
<dbReference type="CDD" id="cd04301">
    <property type="entry name" value="NAT_SF"/>
    <property type="match status" value="1"/>
</dbReference>
<feature type="active site" description="Proton acceptor; via carboxylate" evidence="5">
    <location>
        <position position="401"/>
    </location>
</feature>
<accession>A0A3S5YDF4</accession>
<evidence type="ECO:0000256" key="2">
    <source>
        <dbReference type="ARBA" id="ARBA00022488"/>
    </source>
</evidence>
<dbReference type="InterPro" id="IPR051554">
    <property type="entry name" value="Acetyltransferase_Eis"/>
</dbReference>
<evidence type="ECO:0000313" key="8">
    <source>
        <dbReference type="Proteomes" id="UP000006892"/>
    </source>
</evidence>
<comment type="subunit">
    <text evidence="5">Homohexamer; trimer of dimers.</text>
</comment>
<keyword evidence="3 5" id="KW-0808">Transferase</keyword>
<dbReference type="InterPro" id="IPR041380">
    <property type="entry name" value="Acetyltransf_17"/>
</dbReference>